<organism evidence="6 7">
    <name type="scientific">Mumia zhuanghuii</name>
    <dbReference type="NCBI Taxonomy" id="2585211"/>
    <lineage>
        <taxon>Bacteria</taxon>
        <taxon>Bacillati</taxon>
        <taxon>Actinomycetota</taxon>
        <taxon>Actinomycetes</taxon>
        <taxon>Propionibacteriales</taxon>
        <taxon>Nocardioidaceae</taxon>
        <taxon>Mumia</taxon>
    </lineage>
</organism>
<reference evidence="6 7" key="1">
    <citation type="submission" date="2019-05" db="EMBL/GenBank/DDBJ databases">
        <title>Mumia sp. nov., isolated from the intestinal contents of plateau pika (Ochotona curzoniae) in the Qinghai-Tibet plateau of China.</title>
        <authorList>
            <person name="Tian Z."/>
        </authorList>
    </citation>
    <scope>NUCLEOTIDE SEQUENCE [LARGE SCALE GENOMIC DNA]</scope>
    <source>
        <strain evidence="7">527</strain>
    </source>
</reference>
<evidence type="ECO:0000256" key="3">
    <source>
        <dbReference type="ARBA" id="ARBA00022989"/>
    </source>
</evidence>
<comment type="caution">
    <text evidence="6">The sequence shown here is derived from an EMBL/GenBank/DDBJ whole genome shotgun (WGS) entry which is preliminary data.</text>
</comment>
<dbReference type="Pfam" id="PF13564">
    <property type="entry name" value="DoxX_2"/>
    <property type="match status" value="1"/>
</dbReference>
<proteinExistence type="predicted"/>
<dbReference type="OrthoDB" id="4377071at2"/>
<protein>
    <recommendedName>
        <fullName evidence="8">DoxX-like family protein</fullName>
    </recommendedName>
</protein>
<feature type="transmembrane region" description="Helical" evidence="5">
    <location>
        <begin position="72"/>
        <end position="91"/>
    </location>
</feature>
<name>A0A5C4MJM6_9ACTN</name>
<gene>
    <name evidence="6" type="ORF">FHE65_14345</name>
</gene>
<evidence type="ECO:0008006" key="8">
    <source>
        <dbReference type="Google" id="ProtNLM"/>
    </source>
</evidence>
<dbReference type="Proteomes" id="UP000306740">
    <property type="component" value="Unassembled WGS sequence"/>
</dbReference>
<keyword evidence="4 5" id="KW-0472">Membrane</keyword>
<evidence type="ECO:0000256" key="1">
    <source>
        <dbReference type="ARBA" id="ARBA00004141"/>
    </source>
</evidence>
<evidence type="ECO:0000256" key="2">
    <source>
        <dbReference type="ARBA" id="ARBA00022692"/>
    </source>
</evidence>
<evidence type="ECO:0000313" key="6">
    <source>
        <dbReference type="EMBL" id="TNC45889.1"/>
    </source>
</evidence>
<dbReference type="RefSeq" id="WP_139106071.1">
    <property type="nucleotide sequence ID" value="NZ_VDFR01000065.1"/>
</dbReference>
<feature type="transmembrane region" description="Helical" evidence="5">
    <location>
        <begin position="12"/>
        <end position="36"/>
    </location>
</feature>
<evidence type="ECO:0000256" key="4">
    <source>
        <dbReference type="ARBA" id="ARBA00023136"/>
    </source>
</evidence>
<accession>A0A5C4MJM6</accession>
<dbReference type="AlphaFoldDB" id="A0A5C4MJM6"/>
<comment type="subcellular location">
    <subcellularLocation>
        <location evidence="1">Membrane</location>
        <topology evidence="1">Multi-pass membrane protein</topology>
    </subcellularLocation>
</comment>
<evidence type="ECO:0000313" key="7">
    <source>
        <dbReference type="Proteomes" id="UP000306740"/>
    </source>
</evidence>
<keyword evidence="2 5" id="KW-0812">Transmembrane</keyword>
<dbReference type="EMBL" id="VDFR01000065">
    <property type="protein sequence ID" value="TNC45889.1"/>
    <property type="molecule type" value="Genomic_DNA"/>
</dbReference>
<keyword evidence="3 5" id="KW-1133">Transmembrane helix</keyword>
<feature type="transmembrane region" description="Helical" evidence="5">
    <location>
        <begin position="98"/>
        <end position="117"/>
    </location>
</feature>
<evidence type="ECO:0000256" key="5">
    <source>
        <dbReference type="SAM" id="Phobius"/>
    </source>
</evidence>
<feature type="transmembrane region" description="Helical" evidence="5">
    <location>
        <begin position="48"/>
        <end position="66"/>
    </location>
</feature>
<sequence>MSSLPDPVWPVVALAVISAVDAVLCVGPVAFVRACLTDVRFPQRFWRLLTPLKLAAAAGLVAGIWIPYLGLVTVIALIAYFLVAISMHVRARDLGRNLFLNATGMLVLCVGTLWWSFL</sequence>
<dbReference type="GO" id="GO:0016020">
    <property type="term" value="C:membrane"/>
    <property type="evidence" value="ECO:0007669"/>
    <property type="project" value="UniProtKB-SubCell"/>
</dbReference>
<dbReference type="InterPro" id="IPR032808">
    <property type="entry name" value="DoxX"/>
</dbReference>